<comment type="caution">
    <text evidence="3">The sequence shown here is derived from an EMBL/GenBank/DDBJ whole genome shotgun (WGS) entry which is preliminary data.</text>
</comment>
<dbReference type="InterPro" id="IPR011006">
    <property type="entry name" value="CheY-like_superfamily"/>
</dbReference>
<dbReference type="Proteomes" id="UP000640614">
    <property type="component" value="Unassembled WGS sequence"/>
</dbReference>
<proteinExistence type="predicted"/>
<sequence>MIKKSQLNIIIAEDDIDDADVILDVFNRNSNFENITIVSNGEELLHYLNDPANVTPDIILTDINMPIMNGIEAIQKIAETNSLKNIPCFVYSTGLNPIYKQKCDLLGVKACLIKPYSISEFEEIPNDIIKILQS</sequence>
<reference evidence="3 4" key="1">
    <citation type="submission" date="2018-07" db="EMBL/GenBank/DDBJ databases">
        <title>Genome assembly of strain KB82.</title>
        <authorList>
            <person name="Kukolya J."/>
            <person name="Horvath B."/>
            <person name="Nagy I."/>
            <person name="Toth A."/>
        </authorList>
    </citation>
    <scope>NUCLEOTIDE SEQUENCE [LARGE SCALE GENOMIC DNA]</scope>
    <source>
        <strain evidence="3 4">Kb82</strain>
    </source>
</reference>
<dbReference type="Pfam" id="PF00072">
    <property type="entry name" value="Response_reg"/>
    <property type="match status" value="1"/>
</dbReference>
<dbReference type="EMBL" id="PRDM01000003">
    <property type="protein sequence ID" value="MBE8725949.1"/>
    <property type="molecule type" value="Genomic_DNA"/>
</dbReference>
<dbReference type="InterPro" id="IPR001789">
    <property type="entry name" value="Sig_transdc_resp-reg_receiver"/>
</dbReference>
<evidence type="ECO:0000259" key="2">
    <source>
        <dbReference type="PROSITE" id="PS50110"/>
    </source>
</evidence>
<evidence type="ECO:0000256" key="1">
    <source>
        <dbReference type="PROSITE-ProRule" id="PRU00169"/>
    </source>
</evidence>
<feature type="modified residue" description="4-aspartylphosphate" evidence="1">
    <location>
        <position position="62"/>
    </location>
</feature>
<protein>
    <submittedName>
        <fullName evidence="3">Response regulator</fullName>
    </submittedName>
</protein>
<evidence type="ECO:0000313" key="3">
    <source>
        <dbReference type="EMBL" id="MBE8725949.1"/>
    </source>
</evidence>
<name>A0ABR9TM85_9FLAO</name>
<dbReference type="PROSITE" id="PS50110">
    <property type="entry name" value="RESPONSE_REGULATORY"/>
    <property type="match status" value="1"/>
</dbReference>
<keyword evidence="1" id="KW-0597">Phosphoprotein</keyword>
<keyword evidence="4" id="KW-1185">Reference proteome</keyword>
<gene>
    <name evidence="3" type="ORF">C4F50_13500</name>
</gene>
<evidence type="ECO:0000313" key="4">
    <source>
        <dbReference type="Proteomes" id="UP000640614"/>
    </source>
</evidence>
<accession>A0ABR9TM85</accession>
<dbReference type="InterPro" id="IPR052893">
    <property type="entry name" value="TCS_response_regulator"/>
</dbReference>
<feature type="domain" description="Response regulatory" evidence="2">
    <location>
        <begin position="8"/>
        <end position="129"/>
    </location>
</feature>
<dbReference type="RefSeq" id="WP_194139154.1">
    <property type="nucleotide sequence ID" value="NZ_PRDM01000003.1"/>
</dbReference>
<dbReference type="PANTHER" id="PTHR44520:SF2">
    <property type="entry name" value="RESPONSE REGULATOR RCP1"/>
    <property type="match status" value="1"/>
</dbReference>
<dbReference type="PANTHER" id="PTHR44520">
    <property type="entry name" value="RESPONSE REGULATOR RCP1-RELATED"/>
    <property type="match status" value="1"/>
</dbReference>
<dbReference type="SMART" id="SM00448">
    <property type="entry name" value="REC"/>
    <property type="match status" value="1"/>
</dbReference>
<dbReference type="Gene3D" id="3.40.50.2300">
    <property type="match status" value="1"/>
</dbReference>
<dbReference type="SUPFAM" id="SSF52172">
    <property type="entry name" value="CheY-like"/>
    <property type="match status" value="1"/>
</dbReference>
<organism evidence="3 4">
    <name type="scientific">Flavobacterium hungaricum</name>
    <dbReference type="NCBI Taxonomy" id="2082725"/>
    <lineage>
        <taxon>Bacteria</taxon>
        <taxon>Pseudomonadati</taxon>
        <taxon>Bacteroidota</taxon>
        <taxon>Flavobacteriia</taxon>
        <taxon>Flavobacteriales</taxon>
        <taxon>Flavobacteriaceae</taxon>
        <taxon>Flavobacterium</taxon>
    </lineage>
</organism>